<protein>
    <submittedName>
        <fullName evidence="1">Uncharacterized protein</fullName>
    </submittedName>
</protein>
<dbReference type="EMBL" id="FLUQ01000005">
    <property type="protein sequence ID" value="SBW09894.1"/>
    <property type="molecule type" value="Genomic_DNA"/>
</dbReference>
<accession>A0A212KDT1</accession>
<evidence type="ECO:0000313" key="1">
    <source>
        <dbReference type="EMBL" id="SBW09894.1"/>
    </source>
</evidence>
<name>A0A212KDT1_9DELT</name>
<proteinExistence type="predicted"/>
<sequence>MRLAYKFIPEGPLHHVLAPLSMAFVDYKDVLRCGLSMREACEKIAAQIPGPAAINMFDMDAVTTNSDGVMLDGSMTCMAASDYGKINPEFGFVEMLEIPYDPQLIAEEPHLRQWDANYKGRRLLMGPDPDNKPLPIHNAVISGRAGNNNSATEVMNCVTMEEMLLPVIGQMEIMRDGDLEVGKTGHVVSVGIGFLVGEKYGRIVPNRQYRCGDTGHNSGEYAKYLKCHIPCIVADKKVLAKYIIKALTAGMIPGRDIGPSPAVLAVARHFGVRPDYGNMTEQAFFELADVGFTREWMLEDVERLDAAAIIERARDIIPGVEDVRRFKAPEVVQTRYADV</sequence>
<organism evidence="1">
    <name type="scientific">uncultured delta proteobacterium</name>
    <dbReference type="NCBI Taxonomy" id="34034"/>
    <lineage>
        <taxon>Bacteria</taxon>
        <taxon>Deltaproteobacteria</taxon>
        <taxon>environmental samples</taxon>
    </lineage>
</organism>
<reference evidence="1" key="1">
    <citation type="submission" date="2016-04" db="EMBL/GenBank/DDBJ databases">
        <authorList>
            <person name="Evans L.H."/>
            <person name="Alamgir A."/>
            <person name="Owens N."/>
            <person name="Weber N.D."/>
            <person name="Virtaneva K."/>
            <person name="Barbian K."/>
            <person name="Babar A."/>
            <person name="Rosenke K."/>
        </authorList>
    </citation>
    <scope>NUCLEOTIDE SEQUENCE</scope>
    <source>
        <strain evidence="1">86</strain>
    </source>
</reference>
<dbReference type="AlphaFoldDB" id="A0A212KDT1"/>
<gene>
    <name evidence="1" type="ORF">KL86DPRO_50309</name>
</gene>